<dbReference type="SUPFAM" id="SSF51161">
    <property type="entry name" value="Trimeric LpxA-like enzymes"/>
    <property type="match status" value="1"/>
</dbReference>
<reference evidence="1 2" key="1">
    <citation type="journal article" date="2015" name="Genome Announc.">
        <title>Draft Genome Sequence of Clostridium tyrobutyricum Strain DIVETGP, Isolated from Cow's Milk for Grana Padano Production.</title>
        <authorList>
            <person name="Soggiu A."/>
            <person name="Piras C."/>
            <person name="Gaiarsa S."/>
            <person name="Sassera D."/>
            <person name="Roncada P."/>
            <person name="Bendixen E."/>
            <person name="Brasca M."/>
            <person name="Bonizzi L."/>
        </authorList>
    </citation>
    <scope>NUCLEOTIDE SEQUENCE [LARGE SCALE GENOMIC DNA]</scope>
    <source>
        <strain evidence="1 2">DIVETGP</strain>
    </source>
</reference>
<dbReference type="InterPro" id="IPR001451">
    <property type="entry name" value="Hexapep"/>
</dbReference>
<dbReference type="Gene3D" id="2.160.10.10">
    <property type="entry name" value="Hexapeptide repeat proteins"/>
    <property type="match status" value="1"/>
</dbReference>
<dbReference type="InterPro" id="IPR011004">
    <property type="entry name" value="Trimer_LpxA-like_sf"/>
</dbReference>
<dbReference type="InterPro" id="IPR047324">
    <property type="entry name" value="LbH_gamma_CA-like"/>
</dbReference>
<dbReference type="PANTHER" id="PTHR13061">
    <property type="entry name" value="DYNACTIN SUBUNIT P25"/>
    <property type="match status" value="1"/>
</dbReference>
<dbReference type="CDD" id="cd04645">
    <property type="entry name" value="LbH_gamma_CA_like"/>
    <property type="match status" value="1"/>
</dbReference>
<proteinExistence type="predicted"/>
<dbReference type="Proteomes" id="UP000019482">
    <property type="component" value="Unassembled WGS sequence"/>
</dbReference>
<dbReference type="GeneID" id="29420143"/>
<dbReference type="EMBL" id="CBXI010000006">
    <property type="protein sequence ID" value="CDL90404.1"/>
    <property type="molecule type" value="Genomic_DNA"/>
</dbReference>
<dbReference type="Pfam" id="PF00132">
    <property type="entry name" value="Hexapep"/>
    <property type="match status" value="1"/>
</dbReference>
<dbReference type="InterPro" id="IPR050484">
    <property type="entry name" value="Transf_Hexapept/Carb_Anhydrase"/>
</dbReference>
<protein>
    <submittedName>
        <fullName evidence="1">Carbonic anhydrase, family 3</fullName>
    </submittedName>
</protein>
<accession>W6N598</accession>
<evidence type="ECO:0000313" key="2">
    <source>
        <dbReference type="Proteomes" id="UP000019482"/>
    </source>
</evidence>
<sequence>MIRKFNSESPDIHSSCFIAESSDIIGKVKLAQDVNVWFGAVIRGDLNNISVDEKTNIQDNCVIHVEGNNPASIGKYVTIGHNAIIHGCKIEDYSLIGMGSIIMNNAVIGSETIIGAGSLVTEHKQIPPGVLCMGSPARVIRKLTAEEKQNIKNSAKHYVEISKLYSNSNIDK</sequence>
<dbReference type="RefSeq" id="WP_017750403.1">
    <property type="nucleotide sequence ID" value="NZ_CBXI010000006.1"/>
</dbReference>
<gene>
    <name evidence="1" type="ORF">CTDIVETGP_0474</name>
</gene>
<dbReference type="AlphaFoldDB" id="W6N598"/>
<comment type="caution">
    <text evidence="1">The sequence shown here is derived from an EMBL/GenBank/DDBJ whole genome shotgun (WGS) entry which is preliminary data.</text>
</comment>
<dbReference type="OrthoDB" id="9803036at2"/>
<organism evidence="1 2">
    <name type="scientific">Clostridium tyrobutyricum DIVETGP</name>
    <dbReference type="NCBI Taxonomy" id="1408889"/>
    <lineage>
        <taxon>Bacteria</taxon>
        <taxon>Bacillati</taxon>
        <taxon>Bacillota</taxon>
        <taxon>Clostridia</taxon>
        <taxon>Eubacteriales</taxon>
        <taxon>Clostridiaceae</taxon>
        <taxon>Clostridium</taxon>
    </lineage>
</organism>
<evidence type="ECO:0000313" key="1">
    <source>
        <dbReference type="EMBL" id="CDL90404.1"/>
    </source>
</evidence>
<dbReference type="PANTHER" id="PTHR13061:SF29">
    <property type="entry name" value="GAMMA CARBONIC ANHYDRASE-LIKE 1, MITOCHONDRIAL-RELATED"/>
    <property type="match status" value="1"/>
</dbReference>
<keyword evidence="2" id="KW-1185">Reference proteome</keyword>
<name>W6N598_CLOTY</name>